<keyword evidence="1" id="KW-0677">Repeat</keyword>
<dbReference type="GO" id="GO:0000166">
    <property type="term" value="F:nucleotide binding"/>
    <property type="evidence" value="ECO:0007669"/>
    <property type="project" value="UniProtKB-KW"/>
</dbReference>
<dbReference type="EMBL" id="JBAMMX010000013">
    <property type="protein sequence ID" value="KAK6928701.1"/>
    <property type="molecule type" value="Genomic_DNA"/>
</dbReference>
<evidence type="ECO:0000256" key="2">
    <source>
        <dbReference type="ARBA" id="ARBA00022741"/>
    </source>
</evidence>
<dbReference type="Proteomes" id="UP001370490">
    <property type="component" value="Unassembled WGS sequence"/>
</dbReference>
<dbReference type="GO" id="GO:0006952">
    <property type="term" value="P:defense response"/>
    <property type="evidence" value="ECO:0007669"/>
    <property type="project" value="UniProtKB-KW"/>
</dbReference>
<reference evidence="5 6" key="1">
    <citation type="submission" date="2023-12" db="EMBL/GenBank/DDBJ databases">
        <title>A high-quality genome assembly for Dillenia turbinata (Dilleniales).</title>
        <authorList>
            <person name="Chanderbali A."/>
        </authorList>
    </citation>
    <scope>NUCLEOTIDE SEQUENCE [LARGE SCALE GENOMIC DNA]</scope>
    <source>
        <strain evidence="5">LSX21</strain>
        <tissue evidence="5">Leaf</tissue>
    </source>
</reference>
<evidence type="ECO:0000313" key="6">
    <source>
        <dbReference type="Proteomes" id="UP001370490"/>
    </source>
</evidence>
<evidence type="ECO:0000313" key="5">
    <source>
        <dbReference type="EMBL" id="KAK6928701.1"/>
    </source>
</evidence>
<comment type="caution">
    <text evidence="5">The sequence shown here is derived from an EMBL/GenBank/DDBJ whole genome shotgun (WGS) entry which is preliminary data.</text>
</comment>
<dbReference type="AlphaFoldDB" id="A0AAN8VEX9"/>
<feature type="domain" description="Disease resistance N-terminal" evidence="4">
    <location>
        <begin position="10"/>
        <end position="96"/>
    </location>
</feature>
<evidence type="ECO:0000259" key="4">
    <source>
        <dbReference type="Pfam" id="PF18052"/>
    </source>
</evidence>
<dbReference type="InterPro" id="IPR041118">
    <property type="entry name" value="Rx_N"/>
</dbReference>
<evidence type="ECO:0000256" key="3">
    <source>
        <dbReference type="ARBA" id="ARBA00022821"/>
    </source>
</evidence>
<protein>
    <submittedName>
        <fullName evidence="5">Rx, N-terminal</fullName>
    </submittedName>
</protein>
<proteinExistence type="predicted"/>
<evidence type="ECO:0000256" key="1">
    <source>
        <dbReference type="ARBA" id="ARBA00022737"/>
    </source>
</evidence>
<gene>
    <name evidence="5" type="ORF">RJ641_004906</name>
</gene>
<dbReference type="Gene3D" id="1.20.5.4130">
    <property type="match status" value="1"/>
</dbReference>
<organism evidence="5 6">
    <name type="scientific">Dillenia turbinata</name>
    <dbReference type="NCBI Taxonomy" id="194707"/>
    <lineage>
        <taxon>Eukaryota</taxon>
        <taxon>Viridiplantae</taxon>
        <taxon>Streptophyta</taxon>
        <taxon>Embryophyta</taxon>
        <taxon>Tracheophyta</taxon>
        <taxon>Spermatophyta</taxon>
        <taxon>Magnoliopsida</taxon>
        <taxon>eudicotyledons</taxon>
        <taxon>Gunneridae</taxon>
        <taxon>Pentapetalae</taxon>
        <taxon>Dilleniales</taxon>
        <taxon>Dilleniaceae</taxon>
        <taxon>Dillenia</taxon>
    </lineage>
</organism>
<keyword evidence="6" id="KW-1185">Reference proteome</keyword>
<dbReference type="Pfam" id="PF18052">
    <property type="entry name" value="Rx_N"/>
    <property type="match status" value="1"/>
</dbReference>
<name>A0AAN8VEX9_9MAGN</name>
<keyword evidence="3" id="KW-0611">Plant defense</keyword>
<sequence length="144" mass="16369">MGESLLAAYLQPLLDKLAPGPRMNFAHQQGFHSELRKWRSLLRQIKLVSGDAEEKQMNDVEVKRWVDELLLLAYDADDVLEELYHKALQRHNRSSSDSATSSSQVQDLLAQIQSITTRFVYIDEEKSDLGLKERPGVMSSLVSP</sequence>
<accession>A0AAN8VEX9</accession>
<keyword evidence="2" id="KW-0547">Nucleotide-binding</keyword>